<evidence type="ECO:0000313" key="1">
    <source>
        <dbReference type="EMBL" id="KAJ1949167.1"/>
    </source>
</evidence>
<dbReference type="EMBL" id="JANBPW010000528">
    <property type="protein sequence ID" value="KAJ1949167.1"/>
    <property type="molecule type" value="Genomic_DNA"/>
</dbReference>
<gene>
    <name evidence="1" type="ORF">FBU59_001264</name>
</gene>
<reference evidence="1" key="1">
    <citation type="submission" date="2022-07" db="EMBL/GenBank/DDBJ databases">
        <title>Phylogenomic reconstructions and comparative analyses of Kickxellomycotina fungi.</title>
        <authorList>
            <person name="Reynolds N.K."/>
            <person name="Stajich J.E."/>
            <person name="Barry K."/>
            <person name="Grigoriev I.V."/>
            <person name="Crous P."/>
            <person name="Smith M.E."/>
        </authorList>
    </citation>
    <scope>NUCLEOTIDE SEQUENCE</scope>
    <source>
        <strain evidence="1">NRRL 5244</strain>
    </source>
</reference>
<keyword evidence="2" id="KW-1185">Reference proteome</keyword>
<evidence type="ECO:0000313" key="2">
    <source>
        <dbReference type="Proteomes" id="UP001150603"/>
    </source>
</evidence>
<feature type="non-terminal residue" evidence="1">
    <location>
        <position position="437"/>
    </location>
</feature>
<name>A0ACC1JEJ4_9FUNG</name>
<organism evidence="1 2">
    <name type="scientific">Linderina macrospora</name>
    <dbReference type="NCBI Taxonomy" id="4868"/>
    <lineage>
        <taxon>Eukaryota</taxon>
        <taxon>Fungi</taxon>
        <taxon>Fungi incertae sedis</taxon>
        <taxon>Zoopagomycota</taxon>
        <taxon>Kickxellomycotina</taxon>
        <taxon>Kickxellomycetes</taxon>
        <taxon>Kickxellales</taxon>
        <taxon>Kickxellaceae</taxon>
        <taxon>Linderina</taxon>
    </lineage>
</organism>
<sequence>MFVGGDLIAQLEREVERASPVSANVPRESSPRHSSRDNGDFVEMKPAWVQNSAASQQRYSYYVESPRTMSPAHDNQPSPQPISQKALLTSKPRAMTATADTNNATQSPAAFTNSAGYLGRQPVAVAAIKAPTQNEESPQAKQSGPLKTSDDRNVRRSELIDFIESRRRAKTVAVDTPPPLAPRPAVAASGSAAGSAVPAPINTAVYSRQAKPTPPPKTEQKQTAAVPVTSDTETDSAYSSSTANSTALCAAISATPAPSTEPATKKVDKSGSISSFKSDSSDRKYARSTARLVDVEPKALKAKTSDSSVKANKYLSWYGASVASLRSSSDTLDNMATSPSVTPAADAFLAPVASKVHLPPSLPQSTRIQQRQRAQTEVVEEKPTKRFELVSTRSPVRKQLEAIPNTASVYARHKRHESAVTQPVSLPAPTKEPSYNP</sequence>
<proteinExistence type="predicted"/>
<accession>A0ACC1JEJ4</accession>
<comment type="caution">
    <text evidence="1">The sequence shown here is derived from an EMBL/GenBank/DDBJ whole genome shotgun (WGS) entry which is preliminary data.</text>
</comment>
<protein>
    <submittedName>
        <fullName evidence="1">Uncharacterized protein</fullName>
    </submittedName>
</protein>
<dbReference type="Proteomes" id="UP001150603">
    <property type="component" value="Unassembled WGS sequence"/>
</dbReference>